<keyword evidence="2" id="KW-1185">Reference proteome</keyword>
<protein>
    <recommendedName>
        <fullName evidence="3">Copper chaperone</fullName>
    </recommendedName>
</protein>
<evidence type="ECO:0000313" key="1">
    <source>
        <dbReference type="EMBL" id="MFD2566159.1"/>
    </source>
</evidence>
<comment type="caution">
    <text evidence="1">The sequence shown here is derived from an EMBL/GenBank/DDBJ whole genome shotgun (WGS) entry which is preliminary data.</text>
</comment>
<reference evidence="2" key="1">
    <citation type="journal article" date="2019" name="Int. J. Syst. Evol. Microbiol.">
        <title>The Global Catalogue of Microorganisms (GCM) 10K type strain sequencing project: providing services to taxonomists for standard genome sequencing and annotation.</title>
        <authorList>
            <consortium name="The Broad Institute Genomics Platform"/>
            <consortium name="The Broad Institute Genome Sequencing Center for Infectious Disease"/>
            <person name="Wu L."/>
            <person name="Ma J."/>
        </authorList>
    </citation>
    <scope>NUCLEOTIDE SEQUENCE [LARGE SCALE GENOMIC DNA]</scope>
    <source>
        <strain evidence="2">KCTC 52127</strain>
    </source>
</reference>
<dbReference type="RefSeq" id="WP_379664878.1">
    <property type="nucleotide sequence ID" value="NZ_JBHULH010000001.1"/>
</dbReference>
<sequence>MKLLILRTNIKTQSHVDHVKVLLNNLPAVNRWSVDTEDIDNVLRIEAKDQANELELMHLIRTQGYICEDLPDCLPTERITLV</sequence>
<proteinExistence type="predicted"/>
<evidence type="ECO:0000313" key="2">
    <source>
        <dbReference type="Proteomes" id="UP001597508"/>
    </source>
</evidence>
<organism evidence="1 2">
    <name type="scientific">Pseudotenacibaculum haliotis</name>
    <dbReference type="NCBI Taxonomy" id="1862138"/>
    <lineage>
        <taxon>Bacteria</taxon>
        <taxon>Pseudomonadati</taxon>
        <taxon>Bacteroidota</taxon>
        <taxon>Flavobacteriia</taxon>
        <taxon>Flavobacteriales</taxon>
        <taxon>Flavobacteriaceae</taxon>
        <taxon>Pseudotenacibaculum</taxon>
    </lineage>
</organism>
<gene>
    <name evidence="1" type="ORF">ACFSRZ_02170</name>
</gene>
<dbReference type="Proteomes" id="UP001597508">
    <property type="component" value="Unassembled WGS sequence"/>
</dbReference>
<accession>A0ABW5LQI8</accession>
<name>A0ABW5LQI8_9FLAO</name>
<evidence type="ECO:0008006" key="3">
    <source>
        <dbReference type="Google" id="ProtNLM"/>
    </source>
</evidence>
<dbReference type="EMBL" id="JBHULH010000001">
    <property type="protein sequence ID" value="MFD2566159.1"/>
    <property type="molecule type" value="Genomic_DNA"/>
</dbReference>